<dbReference type="Proteomes" id="UP000199315">
    <property type="component" value="Unassembled WGS sequence"/>
</dbReference>
<organism evidence="1 2">
    <name type="scientific">Anaerobium acetethylicum</name>
    <dbReference type="NCBI Taxonomy" id="1619234"/>
    <lineage>
        <taxon>Bacteria</taxon>
        <taxon>Bacillati</taxon>
        <taxon>Bacillota</taxon>
        <taxon>Clostridia</taxon>
        <taxon>Lachnospirales</taxon>
        <taxon>Lachnospiraceae</taxon>
        <taxon>Anaerobium</taxon>
    </lineage>
</organism>
<dbReference type="OrthoDB" id="2085859at2"/>
<dbReference type="RefSeq" id="WP_091229016.1">
    <property type="nucleotide sequence ID" value="NZ_FMKA01000001.1"/>
</dbReference>
<dbReference type="AlphaFoldDB" id="A0A1D3TP05"/>
<dbReference type="STRING" id="1619234.SAMN05421730_1001289"/>
<name>A0A1D3TP05_9FIRM</name>
<keyword evidence="2" id="KW-1185">Reference proteome</keyword>
<protein>
    <submittedName>
        <fullName evidence="1">Uncharacterized protein</fullName>
    </submittedName>
</protein>
<evidence type="ECO:0000313" key="2">
    <source>
        <dbReference type="Proteomes" id="UP000199315"/>
    </source>
</evidence>
<accession>A0A1D3TP05</accession>
<reference evidence="1 2" key="1">
    <citation type="submission" date="2016-09" db="EMBL/GenBank/DDBJ databases">
        <authorList>
            <person name="Capua I."/>
            <person name="De Benedictis P."/>
            <person name="Joannis T."/>
            <person name="Lombin L.H."/>
            <person name="Cattoli G."/>
        </authorList>
    </citation>
    <scope>NUCLEOTIDE SEQUENCE [LARGE SCALE GENOMIC DNA]</scope>
    <source>
        <strain evidence="1 2">GluBS11</strain>
    </source>
</reference>
<evidence type="ECO:0000313" key="1">
    <source>
        <dbReference type="EMBL" id="SCP95073.1"/>
    </source>
</evidence>
<gene>
    <name evidence="1" type="ORF">SAMN05421730_1001289</name>
</gene>
<dbReference type="EMBL" id="FMKA01000001">
    <property type="protein sequence ID" value="SCP95073.1"/>
    <property type="molecule type" value="Genomic_DNA"/>
</dbReference>
<sequence>MKWYRNLYMGEKARMNKYTIIWKIKHRAGMVRTYVIALPSNERNLLDIYHSAELMQRHYRNRPLFIVGIACGYEEALLVVQQIIEDVYRESGGVKVKDYIMGIQNGNKEN</sequence>
<proteinExistence type="predicted"/>